<dbReference type="RefSeq" id="WP_042228548.1">
    <property type="nucleotide sequence ID" value="NZ_CP026520.1"/>
</dbReference>
<keyword evidence="1" id="KW-0812">Transmembrane</keyword>
<dbReference type="AlphaFoldDB" id="A0A410WV57"/>
<name>A0A410WV57_9BACL</name>
<feature type="transmembrane region" description="Helical" evidence="1">
    <location>
        <begin position="76"/>
        <end position="104"/>
    </location>
</feature>
<dbReference type="EMBL" id="JAMDMJ010000001">
    <property type="protein sequence ID" value="MCY9594500.1"/>
    <property type="molecule type" value="Genomic_DNA"/>
</dbReference>
<feature type="transmembrane region" description="Helical" evidence="1">
    <location>
        <begin position="116"/>
        <end position="138"/>
    </location>
</feature>
<keyword evidence="1" id="KW-0472">Membrane</keyword>
<dbReference type="Pfam" id="PF13782">
    <property type="entry name" value="SpoVAB"/>
    <property type="match status" value="1"/>
</dbReference>
<dbReference type="Proteomes" id="UP001527202">
    <property type="component" value="Unassembled WGS sequence"/>
</dbReference>
<dbReference type="GeneID" id="95375430"/>
<evidence type="ECO:0000313" key="3">
    <source>
        <dbReference type="EMBL" id="QAV18252.1"/>
    </source>
</evidence>
<gene>
    <name evidence="2" type="ORF">M5X16_01735</name>
    <name evidence="3" type="ORF">PC41400_11485</name>
</gene>
<feature type="transmembrane region" description="Helical" evidence="1">
    <location>
        <begin position="6"/>
        <end position="32"/>
    </location>
</feature>
<reference evidence="2 5" key="2">
    <citation type="submission" date="2022-05" db="EMBL/GenBank/DDBJ databases">
        <title>Genome Sequencing of Bee-Associated Microbes.</title>
        <authorList>
            <person name="Dunlap C."/>
        </authorList>
    </citation>
    <scope>NUCLEOTIDE SEQUENCE [LARGE SCALE GENOMIC DNA]</scope>
    <source>
        <strain evidence="2 5">NRRL B-23120</strain>
    </source>
</reference>
<protein>
    <submittedName>
        <fullName evidence="3">Stage V sporulation protein AB</fullName>
    </submittedName>
</protein>
<proteinExistence type="predicted"/>
<keyword evidence="5" id="KW-1185">Reference proteome</keyword>
<reference evidence="3 4" key="1">
    <citation type="submission" date="2018-01" db="EMBL/GenBank/DDBJ databases">
        <title>The whole genome sequencing and assembly of Paenibacillus chitinolyticus KCCM 41400 strain.</title>
        <authorList>
            <person name="Kim J.-Y."/>
            <person name="Park M.-K."/>
            <person name="Lee Y.-J."/>
            <person name="Yi H."/>
            <person name="Bahn Y.-S."/>
            <person name="Kim J.F."/>
            <person name="Lee D.-W."/>
        </authorList>
    </citation>
    <scope>NUCLEOTIDE SEQUENCE [LARGE SCALE GENOMIC DNA]</scope>
    <source>
        <strain evidence="3 4">KCCM 41400</strain>
    </source>
</reference>
<accession>A0A410WV57</accession>
<dbReference type="Proteomes" id="UP000288943">
    <property type="component" value="Chromosome"/>
</dbReference>
<evidence type="ECO:0000313" key="4">
    <source>
        <dbReference type="Proteomes" id="UP000288943"/>
    </source>
</evidence>
<evidence type="ECO:0000256" key="1">
    <source>
        <dbReference type="SAM" id="Phobius"/>
    </source>
</evidence>
<keyword evidence="1" id="KW-1133">Transmembrane helix</keyword>
<evidence type="ECO:0000313" key="2">
    <source>
        <dbReference type="EMBL" id="MCY9594500.1"/>
    </source>
</evidence>
<evidence type="ECO:0000313" key="5">
    <source>
        <dbReference type="Proteomes" id="UP001527202"/>
    </source>
</evidence>
<dbReference type="InterPro" id="IPR020144">
    <property type="entry name" value="SpoVAB"/>
</dbReference>
<sequence>MITLLGWSAAVVTGLAGGIAVGSGMVAFLLVLDIIPRLLQVSRAQNRIRSCEIAVIAGSLVFTVMDFFNWTLSVPVWWTGVFGLFAGAFIGMLSAALTEIINVLPVLAKRVGMTSYMVWLLMAMIAGKVLGSLFEWFIY</sequence>
<organism evidence="3 4">
    <name type="scientific">Paenibacillus chitinolyticus</name>
    <dbReference type="NCBI Taxonomy" id="79263"/>
    <lineage>
        <taxon>Bacteria</taxon>
        <taxon>Bacillati</taxon>
        <taxon>Bacillota</taxon>
        <taxon>Bacilli</taxon>
        <taxon>Bacillales</taxon>
        <taxon>Paenibacillaceae</taxon>
        <taxon>Paenibacillus</taxon>
    </lineage>
</organism>
<feature type="transmembrane region" description="Helical" evidence="1">
    <location>
        <begin position="53"/>
        <end position="70"/>
    </location>
</feature>
<dbReference type="OrthoDB" id="9790504at2"/>
<dbReference type="KEGG" id="pchi:PC41400_11485"/>
<dbReference type="EMBL" id="CP026520">
    <property type="protein sequence ID" value="QAV18252.1"/>
    <property type="molecule type" value="Genomic_DNA"/>
</dbReference>